<dbReference type="SMART" id="SM00562">
    <property type="entry name" value="NDK"/>
    <property type="match status" value="1"/>
</dbReference>
<evidence type="ECO:0000256" key="13">
    <source>
        <dbReference type="PROSITE-ProRule" id="PRU00706"/>
    </source>
</evidence>
<comment type="catalytic activity">
    <reaction evidence="12">
        <text>a ribonucleoside 5'-diphosphate + ATP = a ribonucleoside 5'-triphosphate + ADP</text>
        <dbReference type="Rhea" id="RHEA:18113"/>
        <dbReference type="ChEBI" id="CHEBI:30616"/>
        <dbReference type="ChEBI" id="CHEBI:57930"/>
        <dbReference type="ChEBI" id="CHEBI:61557"/>
        <dbReference type="ChEBI" id="CHEBI:456216"/>
        <dbReference type="EC" id="2.7.4.6"/>
    </reaction>
</comment>
<feature type="binding site" evidence="12 13">
    <location>
        <position position="132"/>
    </location>
    <ligand>
        <name>ATP</name>
        <dbReference type="ChEBI" id="CHEBI:30616"/>
    </ligand>
</feature>
<evidence type="ECO:0000256" key="2">
    <source>
        <dbReference type="ARBA" id="ARBA00008142"/>
    </source>
</evidence>
<keyword evidence="12" id="KW-0597">Phosphoprotein</keyword>
<gene>
    <name evidence="12" type="primary">ndk</name>
    <name evidence="17" type="ORF">AVDCRST_MAG26-380</name>
</gene>
<dbReference type="GO" id="GO:0006228">
    <property type="term" value="P:UTP biosynthetic process"/>
    <property type="evidence" value="ECO:0007669"/>
    <property type="project" value="UniProtKB-UniRule"/>
</dbReference>
<keyword evidence="6 12" id="KW-0479">Metal-binding</keyword>
<dbReference type="EC" id="2.7.4.6" evidence="3 12"/>
<dbReference type="PROSITE" id="PS00469">
    <property type="entry name" value="NDPK"/>
    <property type="match status" value="1"/>
</dbReference>
<keyword evidence="8 12" id="KW-0418">Kinase</keyword>
<evidence type="ECO:0000256" key="8">
    <source>
        <dbReference type="ARBA" id="ARBA00022777"/>
    </source>
</evidence>
<evidence type="ECO:0000313" key="17">
    <source>
        <dbReference type="EMBL" id="CAA9217453.1"/>
    </source>
</evidence>
<dbReference type="GO" id="GO:0006183">
    <property type="term" value="P:GTP biosynthetic process"/>
    <property type="evidence" value="ECO:0007669"/>
    <property type="project" value="UniProtKB-UniRule"/>
</dbReference>
<organism evidence="17">
    <name type="scientific">uncultured Chloroflexia bacterium</name>
    <dbReference type="NCBI Taxonomy" id="1672391"/>
    <lineage>
        <taxon>Bacteria</taxon>
        <taxon>Bacillati</taxon>
        <taxon>Chloroflexota</taxon>
        <taxon>Chloroflexia</taxon>
        <taxon>environmental samples</taxon>
    </lineage>
</organism>
<feature type="binding site" evidence="12 13">
    <location>
        <position position="77"/>
    </location>
    <ligand>
        <name>ATP</name>
        <dbReference type="ChEBI" id="CHEBI:30616"/>
    </ligand>
</feature>
<dbReference type="Gene3D" id="3.30.70.141">
    <property type="entry name" value="Nucleoside diphosphate kinase-like domain"/>
    <property type="match status" value="1"/>
</dbReference>
<protein>
    <recommendedName>
        <fullName evidence="4 12">Nucleoside diphosphate kinase</fullName>
        <shortName evidence="12">NDK</shortName>
        <shortName evidence="12">NDP kinase</shortName>
        <ecNumber evidence="3 12">2.7.4.6</ecNumber>
    </recommendedName>
    <alternativeName>
        <fullName evidence="12">Nucleoside-2-P kinase</fullName>
    </alternativeName>
</protein>
<name>A0A6J4HC52_9CHLR</name>
<feature type="domain" description="Nucleoside diphosphate kinase-like" evidence="16">
    <location>
        <begin position="21"/>
        <end position="158"/>
    </location>
</feature>
<evidence type="ECO:0000256" key="7">
    <source>
        <dbReference type="ARBA" id="ARBA00022741"/>
    </source>
</evidence>
<dbReference type="Pfam" id="PF00334">
    <property type="entry name" value="NDK"/>
    <property type="match status" value="1"/>
</dbReference>
<comment type="subcellular location">
    <subcellularLocation>
        <location evidence="12">Cytoplasm</location>
    </subcellularLocation>
</comment>
<keyword evidence="12" id="KW-0963">Cytoplasm</keyword>
<dbReference type="SUPFAM" id="SSF54919">
    <property type="entry name" value="Nucleoside diphosphate kinase, NDK"/>
    <property type="match status" value="1"/>
</dbReference>
<dbReference type="AlphaFoldDB" id="A0A6J4HC52"/>
<reference evidence="17" key="1">
    <citation type="submission" date="2020-02" db="EMBL/GenBank/DDBJ databases">
        <authorList>
            <person name="Meier V. D."/>
        </authorList>
    </citation>
    <scope>NUCLEOTIDE SEQUENCE</scope>
    <source>
        <strain evidence="17">AVDCRST_MAG26</strain>
    </source>
</reference>
<evidence type="ECO:0000256" key="1">
    <source>
        <dbReference type="ARBA" id="ARBA00001946"/>
    </source>
</evidence>
<evidence type="ECO:0000256" key="3">
    <source>
        <dbReference type="ARBA" id="ARBA00012966"/>
    </source>
</evidence>
<evidence type="ECO:0000256" key="9">
    <source>
        <dbReference type="ARBA" id="ARBA00022840"/>
    </source>
</evidence>
<accession>A0A6J4HC52</accession>
<dbReference type="HAMAP" id="MF_00451">
    <property type="entry name" value="NDP_kinase"/>
    <property type="match status" value="1"/>
</dbReference>
<dbReference type="GO" id="GO:0005524">
    <property type="term" value="F:ATP binding"/>
    <property type="evidence" value="ECO:0007669"/>
    <property type="project" value="UniProtKB-UniRule"/>
</dbReference>
<evidence type="ECO:0000256" key="6">
    <source>
        <dbReference type="ARBA" id="ARBA00022723"/>
    </source>
</evidence>
<keyword evidence="10 12" id="KW-0460">Magnesium</keyword>
<evidence type="ECO:0000259" key="16">
    <source>
        <dbReference type="SMART" id="SM00562"/>
    </source>
</evidence>
<keyword evidence="9 12" id="KW-0067">ATP-binding</keyword>
<dbReference type="EMBL" id="CADCTK010000091">
    <property type="protein sequence ID" value="CAA9217453.1"/>
    <property type="molecule type" value="Genomic_DNA"/>
</dbReference>
<evidence type="ECO:0000256" key="5">
    <source>
        <dbReference type="ARBA" id="ARBA00022679"/>
    </source>
</evidence>
<dbReference type="GO" id="GO:0006241">
    <property type="term" value="P:CTP biosynthetic process"/>
    <property type="evidence" value="ECO:0007669"/>
    <property type="project" value="UniProtKB-UniRule"/>
</dbReference>
<evidence type="ECO:0000256" key="15">
    <source>
        <dbReference type="RuleBase" id="RU004013"/>
    </source>
</evidence>
<dbReference type="CDD" id="cd04413">
    <property type="entry name" value="NDPk_I"/>
    <property type="match status" value="1"/>
</dbReference>
<comment type="function">
    <text evidence="12">Major role in the synthesis of nucleoside triphosphates other than ATP. The ATP gamma phosphate is transferred to the NDP beta phosphate via a ping-pong mechanism, using a phosphorylated active-site intermediate.</text>
</comment>
<dbReference type="InterPro" id="IPR034907">
    <property type="entry name" value="NDK-like_dom"/>
</dbReference>
<keyword evidence="11 12" id="KW-0546">Nucleotide metabolism</keyword>
<dbReference type="FunFam" id="3.30.70.141:FF:000003">
    <property type="entry name" value="Nucleoside diphosphate kinase"/>
    <property type="match status" value="1"/>
</dbReference>
<comment type="subunit">
    <text evidence="12">Homotetramer.</text>
</comment>
<dbReference type="PROSITE" id="PS51374">
    <property type="entry name" value="NDPK_LIKE"/>
    <property type="match status" value="1"/>
</dbReference>
<dbReference type="PRINTS" id="PR01243">
    <property type="entry name" value="NUCDPKINASE"/>
</dbReference>
<proteinExistence type="inferred from homology"/>
<comment type="catalytic activity">
    <reaction evidence="12 15">
        <text>a 2'-deoxyribonucleoside 5'-diphosphate + ATP = a 2'-deoxyribonucleoside 5'-triphosphate + ADP</text>
        <dbReference type="Rhea" id="RHEA:44640"/>
        <dbReference type="ChEBI" id="CHEBI:30616"/>
        <dbReference type="ChEBI" id="CHEBI:61560"/>
        <dbReference type="ChEBI" id="CHEBI:73316"/>
        <dbReference type="ChEBI" id="CHEBI:456216"/>
        <dbReference type="EC" id="2.7.4.6"/>
    </reaction>
</comment>
<keyword evidence="7 12" id="KW-0547">Nucleotide-binding</keyword>
<evidence type="ECO:0000256" key="11">
    <source>
        <dbReference type="ARBA" id="ARBA00023080"/>
    </source>
</evidence>
<comment type="cofactor">
    <cofactor evidence="1 12">
        <name>Mg(2+)</name>
        <dbReference type="ChEBI" id="CHEBI:18420"/>
    </cofactor>
</comment>
<dbReference type="PANTHER" id="PTHR11349">
    <property type="entry name" value="NUCLEOSIDE DIPHOSPHATE KINASE"/>
    <property type="match status" value="1"/>
</dbReference>
<evidence type="ECO:0000256" key="10">
    <source>
        <dbReference type="ARBA" id="ARBA00022842"/>
    </source>
</evidence>
<feature type="binding site" evidence="12 13">
    <location>
        <position position="111"/>
    </location>
    <ligand>
        <name>ATP</name>
        <dbReference type="ChEBI" id="CHEBI:30616"/>
    </ligand>
</feature>
<dbReference type="NCBIfam" id="NF001908">
    <property type="entry name" value="PRK00668.1"/>
    <property type="match status" value="1"/>
</dbReference>
<feature type="binding site" evidence="12 13">
    <location>
        <position position="105"/>
    </location>
    <ligand>
        <name>ATP</name>
        <dbReference type="ChEBI" id="CHEBI:30616"/>
    </ligand>
</feature>
<evidence type="ECO:0000256" key="4">
    <source>
        <dbReference type="ARBA" id="ARBA00017632"/>
    </source>
</evidence>
<evidence type="ECO:0000256" key="14">
    <source>
        <dbReference type="RuleBase" id="RU004011"/>
    </source>
</evidence>
<keyword evidence="5 12" id="KW-0808">Transferase</keyword>
<dbReference type="GO" id="GO:0046872">
    <property type="term" value="F:metal ion binding"/>
    <property type="evidence" value="ECO:0007669"/>
    <property type="project" value="UniProtKB-KW"/>
</dbReference>
<dbReference type="GO" id="GO:0004550">
    <property type="term" value="F:nucleoside diphosphate kinase activity"/>
    <property type="evidence" value="ECO:0007669"/>
    <property type="project" value="UniProtKB-UniRule"/>
</dbReference>
<dbReference type="InterPro" id="IPR036850">
    <property type="entry name" value="NDK-like_dom_sf"/>
</dbReference>
<dbReference type="InterPro" id="IPR023005">
    <property type="entry name" value="Nucleoside_diP_kinase_AS"/>
</dbReference>
<comment type="similarity">
    <text evidence="2 12 13 14">Belongs to the NDK family.</text>
</comment>
<feature type="active site" description="Pros-phosphohistidine intermediate" evidence="12 13">
    <location>
        <position position="135"/>
    </location>
</feature>
<evidence type="ECO:0000256" key="12">
    <source>
        <dbReference type="HAMAP-Rule" id="MF_00451"/>
    </source>
</evidence>
<feature type="binding site" evidence="12 13">
    <location>
        <position position="122"/>
    </location>
    <ligand>
        <name>ATP</name>
        <dbReference type="ChEBI" id="CHEBI:30616"/>
    </ligand>
</feature>
<dbReference type="InterPro" id="IPR001564">
    <property type="entry name" value="Nucleoside_diP_kinase"/>
</dbReference>
<dbReference type="GO" id="GO:0005737">
    <property type="term" value="C:cytoplasm"/>
    <property type="evidence" value="ECO:0007669"/>
    <property type="project" value="UniProtKB-SubCell"/>
</dbReference>
<sequence length="170" mass="19194">MQDSPCVPLGRIILRLWKGFMERSLVILKPDAVQRGLVGTILGRLETRGLKIVGMKLMLVDEARARRHYDEHKDRPFFPGLISYITSGPVVVLVVAGENVVKMIRDMVGKTKPFESPPGTIRGDFAIETGRNLIHASDSPESGEREVPIFFETGELISEYERSVDRWIFE</sequence>
<feature type="binding site" evidence="12 13">
    <location>
        <position position="29"/>
    </location>
    <ligand>
        <name>ATP</name>
        <dbReference type="ChEBI" id="CHEBI:30616"/>
    </ligand>
</feature>